<feature type="compositionally biased region" description="Polar residues" evidence="6">
    <location>
        <begin position="1402"/>
        <end position="1411"/>
    </location>
</feature>
<feature type="compositionally biased region" description="Low complexity" evidence="6">
    <location>
        <begin position="1332"/>
        <end position="1351"/>
    </location>
</feature>
<gene>
    <name evidence="10" type="ORF">HYH02_011675</name>
</gene>
<evidence type="ECO:0000259" key="9">
    <source>
        <dbReference type="PROSITE" id="PS51845"/>
    </source>
</evidence>
<comment type="caution">
    <text evidence="10">The sequence shown here is derived from an EMBL/GenBank/DDBJ whole genome shotgun (WGS) entry which is preliminary data.</text>
</comment>
<evidence type="ECO:0000256" key="1">
    <source>
        <dbReference type="ARBA" id="ARBA00022723"/>
    </source>
</evidence>
<feature type="domain" description="CHASE" evidence="8">
    <location>
        <begin position="147"/>
        <end position="269"/>
    </location>
</feature>
<sequence>MRNTEKTARIKGKPITGSFQDASRAAHTCARESKALWALIKSYPSLGLIPIALLAVLLAGGLTAVIYVKNSEVKVAKERAASEARDSATWFQQQVQLTLAPVLTMASMVQSQPQYNVVRGWFPALSESLVNNSQAAPGALIALQLVPHGVLTMVYPRSPINLRSLGTDLFNSTSTNPAAARLAMTRRRLQVLGPLRTEVGWYGLVVFMPIFVSGVDANDTFGIAVPWSSNCGAPCAYNATTRTAAWGMVVAAVDLPTISSAQQSDVRPLFALNYNYEIEALPSTSGTIGAAQPSTRPEDRFVMRSNKRPVDPVEAYIQLPDAQWVVRVAPEGGWQPGWYGGLIAAVVILSVIISLLLFAAMVAWRRHQLLLEALLPKEVIREMQVDEAVSLGARMIQTTDTPADLLLKMMGDLLQGRPPELRDVVFIRTALLRNADVYQPLNLRGRLKEANFDADVMQALMNQLGAHGAGSDGPSLCSEQLTAAGGGDCNTTGQLTGLSLSKIDAEDAAGGDSSPFFSANAATTHGAGTTVGNTGSSHAQQLKFDTLAAALAALLAPQLPLGPPPPAAPLPLLGQPSSNGPAIAGAVNTDAPSATAADARFSLVAAVGSNVPPVVDILSTGGAAVSGSHCCQNAANAGNALNLPPVPLPAEPFVIESQEVNFAAGGGWLEPALPSGQLLRNKTSNGVLTVAAGGAPAAGVLDGIAGGGSGGAGPSSTGSPGGGGLIARLAAALPLIGYNHNTHSSRERDGGDGKERRRAARETARGGGRVGDPLAAALAADEDPFGRMSDSRVGNMGAALSGAGGGGANGGPRSGSAASPPRISMPGGGALGPPVRHLTSNLAGGPVSSGARSGTLPTCQLSRGMSHATSGQHLAPAAVVVMPPPPVIEEVERLLAGADAWTYDTWKLAEATQGHALSALAFYLMHREGLISKFNIKPAVLARLLRALEAGYAPNPYHNATHAADVLQTLHVLIHASGLHVHYLDRLGLLAAYFAAIVHDHNHPGLTNDFLINTNDMLAIRYNDKSPLENHHTASCFGLMALQPELDALAPLSQPEKAAFRKQVIEMVMGTDMKQHFATLAHFNTVHRLASYSRESGSSVRSSAAGGASPVAPGAKGGLGGAKTKKSLQQQPAEALPAEVAPKPLDDTERMLTLQVALKVADIGHLGEEIEVHKRWLGVLEEEFFNQGDRERALGLPISPLFDRTKQGVSKSQVGFYDFVGLPLVHAISSAFPGAKPIFACFAANYEHWKVVEQQQQQQQQAATKSPSSPVNATVTKPPLPPPSRPQLPAKQQQPQQQPPHLPTTQQAAVAGADEVVVELRSGASMSACVDASSGSASGSIAAGGKPGAPAHVSPTPRSADVTAPTGVAARKSMHTQVSRSRFAVATTPAAARTGLEADDGQLTQSSEYDV</sequence>
<feature type="compositionally biased region" description="Low complexity" evidence="6">
    <location>
        <begin position="1287"/>
        <end position="1296"/>
    </location>
</feature>
<feature type="compositionally biased region" description="Polar residues" evidence="6">
    <location>
        <begin position="1262"/>
        <end position="1275"/>
    </location>
</feature>
<protein>
    <recommendedName>
        <fullName evidence="12">Phosphodiesterase</fullName>
    </recommendedName>
</protein>
<feature type="binding site" evidence="4">
    <location>
        <begin position="958"/>
        <end position="962"/>
    </location>
    <ligand>
        <name>AMP</name>
        <dbReference type="ChEBI" id="CHEBI:456215"/>
    </ligand>
</feature>
<dbReference type="InterPro" id="IPR002073">
    <property type="entry name" value="PDEase_catalytic_dom"/>
</dbReference>
<feature type="compositionally biased region" description="Low complexity" evidence="6">
    <location>
        <begin position="1098"/>
        <end position="1114"/>
    </location>
</feature>
<keyword evidence="7" id="KW-0812">Transmembrane</keyword>
<feature type="domain" description="PDEase" evidence="9">
    <location>
        <begin position="883"/>
        <end position="1256"/>
    </location>
</feature>
<evidence type="ECO:0000313" key="11">
    <source>
        <dbReference type="Proteomes" id="UP000613740"/>
    </source>
</evidence>
<dbReference type="Pfam" id="PF00233">
    <property type="entry name" value="PDEase_I"/>
    <property type="match status" value="1"/>
</dbReference>
<dbReference type="InterPro" id="IPR023088">
    <property type="entry name" value="PDEase"/>
</dbReference>
<feature type="compositionally biased region" description="Gly residues" evidence="6">
    <location>
        <begin position="802"/>
        <end position="813"/>
    </location>
</feature>
<keyword evidence="7" id="KW-0472">Membrane</keyword>
<dbReference type="InterPro" id="IPR006189">
    <property type="entry name" value="CHASE_dom"/>
</dbReference>
<accession>A0A835T2J1</accession>
<dbReference type="PROSITE" id="PS51845">
    <property type="entry name" value="PDEASE_I_2"/>
    <property type="match status" value="1"/>
</dbReference>
<feature type="region of interest" description="Disordered" evidence="6">
    <location>
        <begin position="1332"/>
        <end position="1363"/>
    </location>
</feature>
<dbReference type="SUPFAM" id="SSF109604">
    <property type="entry name" value="HD-domain/PDEase-like"/>
    <property type="match status" value="1"/>
</dbReference>
<keyword evidence="2" id="KW-0378">Hydrolase</keyword>
<dbReference type="InterPro" id="IPR003607">
    <property type="entry name" value="HD/PDEase_dom"/>
</dbReference>
<dbReference type="SMART" id="SM01079">
    <property type="entry name" value="CHASE"/>
    <property type="match status" value="1"/>
</dbReference>
<keyword evidence="7" id="KW-1133">Transmembrane helix</keyword>
<feature type="transmembrane region" description="Helical" evidence="7">
    <location>
        <begin position="46"/>
        <end position="68"/>
    </location>
</feature>
<dbReference type="Proteomes" id="UP000613740">
    <property type="component" value="Unassembled WGS sequence"/>
</dbReference>
<keyword evidence="1 5" id="KW-0479">Metal-binding</keyword>
<dbReference type="GO" id="GO:0004114">
    <property type="term" value="F:3',5'-cyclic-nucleotide phosphodiesterase activity"/>
    <property type="evidence" value="ECO:0007669"/>
    <property type="project" value="InterPro"/>
</dbReference>
<dbReference type="Gene3D" id="1.10.1300.10">
    <property type="entry name" value="3'5'-cyclic nucleotide phosphodiesterase, catalytic domain"/>
    <property type="match status" value="1"/>
</dbReference>
<feature type="binding site" evidence="5">
    <location>
        <position position="1000"/>
    </location>
    <ligand>
        <name>Zn(2+)</name>
        <dbReference type="ChEBI" id="CHEBI:29105"/>
        <label>1</label>
    </ligand>
</feature>
<feature type="binding site" evidence="4">
    <location>
        <position position="1213"/>
    </location>
    <ligand>
        <name>AMP</name>
        <dbReference type="ChEBI" id="CHEBI:456215"/>
    </ligand>
</feature>
<evidence type="ECO:0008006" key="12">
    <source>
        <dbReference type="Google" id="ProtNLM"/>
    </source>
</evidence>
<dbReference type="OrthoDB" id="568146at2759"/>
<evidence type="ECO:0000256" key="3">
    <source>
        <dbReference type="PIRSR" id="PIRSR623088-1"/>
    </source>
</evidence>
<evidence type="ECO:0000256" key="6">
    <source>
        <dbReference type="SAM" id="MobiDB-lite"/>
    </source>
</evidence>
<keyword evidence="11" id="KW-1185">Reference proteome</keyword>
<dbReference type="CDD" id="cd00077">
    <property type="entry name" value="HDc"/>
    <property type="match status" value="1"/>
</dbReference>
<proteinExistence type="predicted"/>
<evidence type="ECO:0000256" key="4">
    <source>
        <dbReference type="PIRSR" id="PIRSR623088-2"/>
    </source>
</evidence>
<feature type="binding site" evidence="5">
    <location>
        <position position="999"/>
    </location>
    <ligand>
        <name>Zn(2+)</name>
        <dbReference type="ChEBI" id="CHEBI:29105"/>
        <label>1</label>
    </ligand>
</feature>
<feature type="binding site" evidence="5">
    <location>
        <position position="1162"/>
    </location>
    <ligand>
        <name>Zn(2+)</name>
        <dbReference type="ChEBI" id="CHEBI:29105"/>
        <label>1</label>
    </ligand>
</feature>
<evidence type="ECO:0000259" key="8">
    <source>
        <dbReference type="PROSITE" id="PS50839"/>
    </source>
</evidence>
<feature type="binding site" evidence="4">
    <location>
        <position position="1000"/>
    </location>
    <ligand>
        <name>AMP</name>
        <dbReference type="ChEBI" id="CHEBI:456215"/>
    </ligand>
</feature>
<feature type="region of interest" description="Disordered" evidence="6">
    <location>
        <begin position="1392"/>
        <end position="1411"/>
    </location>
</feature>
<feature type="region of interest" description="Disordered" evidence="6">
    <location>
        <begin position="738"/>
        <end position="837"/>
    </location>
</feature>
<dbReference type="GO" id="GO:0007165">
    <property type="term" value="P:signal transduction"/>
    <property type="evidence" value="ECO:0007669"/>
    <property type="project" value="InterPro"/>
</dbReference>
<evidence type="ECO:0000256" key="2">
    <source>
        <dbReference type="ARBA" id="ARBA00022801"/>
    </source>
</evidence>
<evidence type="ECO:0000313" key="10">
    <source>
        <dbReference type="EMBL" id="KAG2436171.1"/>
    </source>
</evidence>
<dbReference type="PANTHER" id="PTHR11347">
    <property type="entry name" value="CYCLIC NUCLEOTIDE PHOSPHODIESTERASE"/>
    <property type="match status" value="1"/>
</dbReference>
<feature type="transmembrane region" description="Helical" evidence="7">
    <location>
        <begin position="337"/>
        <end position="364"/>
    </location>
</feature>
<feature type="region of interest" description="Disordered" evidence="6">
    <location>
        <begin position="1098"/>
        <end position="1144"/>
    </location>
</feature>
<feature type="region of interest" description="Disordered" evidence="6">
    <location>
        <begin position="1255"/>
        <end position="1309"/>
    </location>
</feature>
<dbReference type="GO" id="GO:0046872">
    <property type="term" value="F:metal ion binding"/>
    <property type="evidence" value="ECO:0007669"/>
    <property type="project" value="UniProtKB-KW"/>
</dbReference>
<dbReference type="EMBL" id="JAEHOD010000050">
    <property type="protein sequence ID" value="KAG2436171.1"/>
    <property type="molecule type" value="Genomic_DNA"/>
</dbReference>
<dbReference type="InterPro" id="IPR036971">
    <property type="entry name" value="PDEase_catalytic_dom_sf"/>
</dbReference>
<evidence type="ECO:0000256" key="5">
    <source>
        <dbReference type="PIRSR" id="PIRSR623088-3"/>
    </source>
</evidence>
<feature type="binding site" evidence="5">
    <location>
        <position position="962"/>
    </location>
    <ligand>
        <name>Zn(2+)</name>
        <dbReference type="ChEBI" id="CHEBI:29105"/>
        <label>1</label>
    </ligand>
</feature>
<name>A0A835T2J1_9CHLO</name>
<feature type="compositionally biased region" description="Basic and acidic residues" evidence="6">
    <location>
        <begin position="744"/>
        <end position="764"/>
    </location>
</feature>
<organism evidence="10 11">
    <name type="scientific">Chlamydomonas schloesseri</name>
    <dbReference type="NCBI Taxonomy" id="2026947"/>
    <lineage>
        <taxon>Eukaryota</taxon>
        <taxon>Viridiplantae</taxon>
        <taxon>Chlorophyta</taxon>
        <taxon>core chlorophytes</taxon>
        <taxon>Chlorophyceae</taxon>
        <taxon>CS clade</taxon>
        <taxon>Chlamydomonadales</taxon>
        <taxon>Chlamydomonadaceae</taxon>
        <taxon>Chlamydomonas</taxon>
    </lineage>
</organism>
<feature type="binding site" evidence="5">
    <location>
        <position position="1000"/>
    </location>
    <ligand>
        <name>Zn(2+)</name>
        <dbReference type="ChEBI" id="CHEBI:29105"/>
        <label>2</label>
    </ligand>
</feature>
<dbReference type="PRINTS" id="PR00387">
    <property type="entry name" value="PDIESTERASE1"/>
</dbReference>
<feature type="binding site" evidence="4">
    <location>
        <position position="1162"/>
    </location>
    <ligand>
        <name>AMP</name>
        <dbReference type="ChEBI" id="CHEBI:456215"/>
    </ligand>
</feature>
<feature type="active site" description="Proton donor" evidence="3">
    <location>
        <position position="958"/>
    </location>
</feature>
<reference evidence="10" key="1">
    <citation type="journal article" date="2020" name="bioRxiv">
        <title>Comparative genomics of Chlamydomonas.</title>
        <authorList>
            <person name="Craig R.J."/>
            <person name="Hasan A.R."/>
            <person name="Ness R.W."/>
            <person name="Keightley P.D."/>
        </authorList>
    </citation>
    <scope>NUCLEOTIDE SEQUENCE</scope>
    <source>
        <strain evidence="10">CCAP 11/173</strain>
    </source>
</reference>
<evidence type="ECO:0000256" key="7">
    <source>
        <dbReference type="SAM" id="Phobius"/>
    </source>
</evidence>
<dbReference type="PROSITE" id="PS50839">
    <property type="entry name" value="CHASE"/>
    <property type="match status" value="1"/>
</dbReference>